<dbReference type="Pfam" id="PF13921">
    <property type="entry name" value="Myb_DNA-bind_6"/>
    <property type="match status" value="2"/>
</dbReference>
<protein>
    <submittedName>
        <fullName evidence="7">Myblike DNAbinding domain-containing protein</fullName>
    </submittedName>
</protein>
<dbReference type="GO" id="GO:0000978">
    <property type="term" value="F:RNA polymerase II cis-regulatory region sequence-specific DNA binding"/>
    <property type="evidence" value="ECO:0007669"/>
    <property type="project" value="TreeGrafter"/>
</dbReference>
<dbReference type="GO" id="GO:0042796">
    <property type="term" value="P:snRNA transcription by RNA polymerase III"/>
    <property type="evidence" value="ECO:0007669"/>
    <property type="project" value="TreeGrafter"/>
</dbReference>
<dbReference type="InterPro" id="IPR051575">
    <property type="entry name" value="Myb-like_DNA-bd"/>
</dbReference>
<evidence type="ECO:0000313" key="8">
    <source>
        <dbReference type="Proteomes" id="UP000530660"/>
    </source>
</evidence>
<dbReference type="PANTHER" id="PTHR46621:SF1">
    <property type="entry name" value="SNRNA-ACTIVATING PROTEIN COMPLEX SUBUNIT 4"/>
    <property type="match status" value="1"/>
</dbReference>
<keyword evidence="2" id="KW-0238">DNA-binding</keyword>
<keyword evidence="8" id="KW-1185">Reference proteome</keyword>
<dbReference type="InterPro" id="IPR009057">
    <property type="entry name" value="Homeodomain-like_sf"/>
</dbReference>
<dbReference type="SMART" id="SM00717">
    <property type="entry name" value="SANT"/>
    <property type="match status" value="5"/>
</dbReference>
<evidence type="ECO:0000259" key="6">
    <source>
        <dbReference type="PROSITE" id="PS51294"/>
    </source>
</evidence>
<feature type="domain" description="Myb-like" evidence="5">
    <location>
        <begin position="254"/>
        <end position="304"/>
    </location>
</feature>
<dbReference type="Gene3D" id="1.10.10.60">
    <property type="entry name" value="Homeodomain-like"/>
    <property type="match status" value="4"/>
</dbReference>
<dbReference type="Pfam" id="PF00249">
    <property type="entry name" value="Myb_DNA-binding"/>
    <property type="match status" value="1"/>
</dbReference>
<evidence type="ECO:0000256" key="2">
    <source>
        <dbReference type="ARBA" id="ARBA00023125"/>
    </source>
</evidence>
<dbReference type="AlphaFoldDB" id="A0A7J7ICT0"/>
<dbReference type="PANTHER" id="PTHR46621">
    <property type="entry name" value="SNRNA-ACTIVATING PROTEIN COMPLEX SUBUNIT 4"/>
    <property type="match status" value="1"/>
</dbReference>
<gene>
    <name evidence="7" type="primary">SNAPC4</name>
    <name evidence="7" type="ORF">F1559_002651</name>
</gene>
<reference evidence="7 8" key="1">
    <citation type="journal article" date="2020" name="J. Phycol.">
        <title>Comparative genome analysis reveals Cyanidiococcus gen. nov., a new extremophilic red algal genus sister to Cyanidioschyzon (Cyanidioschyzonaceae, Rhodophyta).</title>
        <authorList>
            <person name="Liu S.-L."/>
            <person name="Chiang Y.-R."/>
            <person name="Yoon H.S."/>
            <person name="Fu H.-Y."/>
        </authorList>
    </citation>
    <scope>NUCLEOTIDE SEQUENCE [LARGE SCALE GENOMIC DNA]</scope>
    <source>
        <strain evidence="7 8">THAL066</strain>
    </source>
</reference>
<keyword evidence="4" id="KW-0539">Nucleus</keyword>
<feature type="domain" description="Myb-like" evidence="5">
    <location>
        <begin position="77"/>
        <end position="134"/>
    </location>
</feature>
<feature type="domain" description="HTH myb-type" evidence="6">
    <location>
        <begin position="83"/>
        <end position="138"/>
    </location>
</feature>
<comment type="caution">
    <text evidence="7">The sequence shown here is derived from an EMBL/GenBank/DDBJ whole genome shotgun (WGS) entry which is preliminary data.</text>
</comment>
<dbReference type="InterPro" id="IPR001005">
    <property type="entry name" value="SANT/Myb"/>
</dbReference>
<proteinExistence type="predicted"/>
<evidence type="ECO:0000256" key="3">
    <source>
        <dbReference type="ARBA" id="ARBA00023163"/>
    </source>
</evidence>
<accession>A0A7J7ICT0</accession>
<sequence length="385" mass="44527">MNVVATCRSWQAARWAVWLPFCQQLGRVRRPLSDAWHRDPESRRTTPALKDLVLCLRSSISTTTGSVLPSGVSGTRLERADAGTWTPDEDALLQNLVERYGQQWSRISKELNALAKSNKTRTPTICAMRYRRTVDPSILRDPWTPEEDAAILKLYQELGPRWAEIARRLSAVTQNTGDSSTQPLARFRTDKQVLDRFREKLNPERKRVPWTFAEEQRLKTLVSELGPGRWAAIAAQLPGRTAKDCQLRWRRCLDPRISRARWTPQEDEKLKACVSRYGRRWALIAQLMRDRCDIQCLQRWANKLDPNIRRGPWTDLEDRALLEANAAWKRNVFSTETSPQLRFRGHKNIWAWAVRTYPELHGRSPSHCRLRFKALAVSKAVLEGN</sequence>
<evidence type="ECO:0000259" key="5">
    <source>
        <dbReference type="PROSITE" id="PS50090"/>
    </source>
</evidence>
<feature type="domain" description="Myb-like" evidence="5">
    <location>
        <begin position="305"/>
        <end position="376"/>
    </location>
</feature>
<organism evidence="7 8">
    <name type="scientific">Cyanidiococcus yangmingshanensis</name>
    <dbReference type="NCBI Taxonomy" id="2690220"/>
    <lineage>
        <taxon>Eukaryota</taxon>
        <taxon>Rhodophyta</taxon>
        <taxon>Bangiophyceae</taxon>
        <taxon>Cyanidiales</taxon>
        <taxon>Cyanidiaceae</taxon>
        <taxon>Cyanidiococcus</taxon>
    </lineage>
</organism>
<dbReference type="InterPro" id="IPR017930">
    <property type="entry name" value="Myb_dom"/>
</dbReference>
<feature type="domain" description="Myb-like" evidence="5">
    <location>
        <begin position="135"/>
        <end position="201"/>
    </location>
</feature>
<dbReference type="OrthoDB" id="2143914at2759"/>
<dbReference type="EMBL" id="VWRR01000017">
    <property type="protein sequence ID" value="KAF6000912.1"/>
    <property type="molecule type" value="Genomic_DNA"/>
</dbReference>
<feature type="domain" description="Myb-like" evidence="5">
    <location>
        <begin position="202"/>
        <end position="253"/>
    </location>
</feature>
<dbReference type="GO" id="GO:0019185">
    <property type="term" value="C:snRNA-activating protein complex"/>
    <property type="evidence" value="ECO:0007669"/>
    <property type="project" value="TreeGrafter"/>
</dbReference>
<dbReference type="Proteomes" id="UP000530660">
    <property type="component" value="Unassembled WGS sequence"/>
</dbReference>
<dbReference type="GO" id="GO:0001006">
    <property type="term" value="F:RNA polymerase III type 3 promoter sequence-specific DNA binding"/>
    <property type="evidence" value="ECO:0007669"/>
    <property type="project" value="TreeGrafter"/>
</dbReference>
<evidence type="ECO:0000313" key="7">
    <source>
        <dbReference type="EMBL" id="KAF6000912.1"/>
    </source>
</evidence>
<keyword evidence="1" id="KW-0805">Transcription regulation</keyword>
<dbReference type="CDD" id="cd00167">
    <property type="entry name" value="SANT"/>
    <property type="match status" value="4"/>
</dbReference>
<dbReference type="SUPFAM" id="SSF46689">
    <property type="entry name" value="Homeodomain-like"/>
    <property type="match status" value="4"/>
</dbReference>
<keyword evidence="3" id="KW-0804">Transcription</keyword>
<dbReference type="GO" id="GO:0042795">
    <property type="term" value="P:snRNA transcription by RNA polymerase II"/>
    <property type="evidence" value="ECO:0007669"/>
    <property type="project" value="TreeGrafter"/>
</dbReference>
<feature type="domain" description="HTH myb-type" evidence="6">
    <location>
        <begin position="140"/>
        <end position="169"/>
    </location>
</feature>
<evidence type="ECO:0000256" key="1">
    <source>
        <dbReference type="ARBA" id="ARBA00023015"/>
    </source>
</evidence>
<evidence type="ECO:0000256" key="4">
    <source>
        <dbReference type="ARBA" id="ARBA00023242"/>
    </source>
</evidence>
<dbReference type="PROSITE" id="PS50090">
    <property type="entry name" value="MYB_LIKE"/>
    <property type="match status" value="5"/>
</dbReference>
<feature type="domain" description="HTH myb-type" evidence="6">
    <location>
        <begin position="259"/>
        <end position="308"/>
    </location>
</feature>
<dbReference type="PROSITE" id="PS51294">
    <property type="entry name" value="HTH_MYB"/>
    <property type="match status" value="4"/>
</dbReference>
<name>A0A7J7ICT0_9RHOD</name>
<feature type="domain" description="HTH myb-type" evidence="6">
    <location>
        <begin position="202"/>
        <end position="257"/>
    </location>
</feature>